<proteinExistence type="predicted"/>
<keyword evidence="6" id="KW-1185">Reference proteome</keyword>
<dbReference type="PROSITE" id="PS50961">
    <property type="entry name" value="HTH_LA"/>
    <property type="match status" value="1"/>
</dbReference>
<accession>A0ABD3SWF0</accession>
<gene>
    <name evidence="5" type="ORF">ACJIZ3_017472</name>
</gene>
<dbReference type="AlphaFoldDB" id="A0ABD3SWF0"/>
<dbReference type="Proteomes" id="UP001634393">
    <property type="component" value="Unassembled WGS sequence"/>
</dbReference>
<dbReference type="SMART" id="SM00715">
    <property type="entry name" value="LA"/>
    <property type="match status" value="1"/>
</dbReference>
<dbReference type="Pfam" id="PF21071">
    <property type="entry name" value="LARP1_HEAT"/>
    <property type="match status" value="1"/>
</dbReference>
<reference evidence="5 6" key="1">
    <citation type="submission" date="2024-12" db="EMBL/GenBank/DDBJ databases">
        <title>The unique morphological basis and parallel evolutionary history of personate flowers in Penstemon.</title>
        <authorList>
            <person name="Depatie T.H."/>
            <person name="Wessinger C.A."/>
        </authorList>
    </citation>
    <scope>NUCLEOTIDE SEQUENCE [LARGE SCALE GENOMIC DNA]</scope>
    <source>
        <strain evidence="5">WTNN_2</strain>
        <tissue evidence="5">Leaf</tissue>
    </source>
</reference>
<name>A0ABD3SWF0_9LAMI</name>
<feature type="compositionally biased region" description="Low complexity" evidence="3">
    <location>
        <begin position="738"/>
        <end position="757"/>
    </location>
</feature>
<feature type="region of interest" description="Disordered" evidence="3">
    <location>
        <begin position="1"/>
        <end position="124"/>
    </location>
</feature>
<dbReference type="CDD" id="cd07323">
    <property type="entry name" value="LAM"/>
    <property type="match status" value="1"/>
</dbReference>
<dbReference type="PANTHER" id="PTHR22792">
    <property type="entry name" value="LUPUS LA PROTEIN-RELATED"/>
    <property type="match status" value="1"/>
</dbReference>
<organism evidence="5 6">
    <name type="scientific">Penstemon smallii</name>
    <dbReference type="NCBI Taxonomy" id="265156"/>
    <lineage>
        <taxon>Eukaryota</taxon>
        <taxon>Viridiplantae</taxon>
        <taxon>Streptophyta</taxon>
        <taxon>Embryophyta</taxon>
        <taxon>Tracheophyta</taxon>
        <taxon>Spermatophyta</taxon>
        <taxon>Magnoliopsida</taxon>
        <taxon>eudicotyledons</taxon>
        <taxon>Gunneridae</taxon>
        <taxon>Pentapetalae</taxon>
        <taxon>asterids</taxon>
        <taxon>lamiids</taxon>
        <taxon>Lamiales</taxon>
        <taxon>Plantaginaceae</taxon>
        <taxon>Cheloneae</taxon>
        <taxon>Penstemon</taxon>
    </lineage>
</organism>
<comment type="caution">
    <text evidence="5">The sequence shown here is derived from an EMBL/GenBank/DDBJ whole genome shotgun (WGS) entry which is preliminary data.</text>
</comment>
<evidence type="ECO:0000256" key="3">
    <source>
        <dbReference type="SAM" id="MobiDB-lite"/>
    </source>
</evidence>
<dbReference type="Pfam" id="PF05383">
    <property type="entry name" value="La"/>
    <property type="match status" value="1"/>
</dbReference>
<feature type="region of interest" description="Disordered" evidence="3">
    <location>
        <begin position="721"/>
        <end position="757"/>
    </location>
</feature>
<evidence type="ECO:0000313" key="5">
    <source>
        <dbReference type="EMBL" id="KAL3828670.1"/>
    </source>
</evidence>
<evidence type="ECO:0000256" key="1">
    <source>
        <dbReference type="ARBA" id="ARBA00022884"/>
    </source>
</evidence>
<dbReference type="InterPro" id="IPR036390">
    <property type="entry name" value="WH_DNA-bd_sf"/>
</dbReference>
<evidence type="ECO:0000313" key="6">
    <source>
        <dbReference type="Proteomes" id="UP001634393"/>
    </source>
</evidence>
<dbReference type="Gene3D" id="1.10.10.10">
    <property type="entry name" value="Winged helix-like DNA-binding domain superfamily/Winged helix DNA-binding domain"/>
    <property type="match status" value="1"/>
</dbReference>
<feature type="domain" description="HTH La-type RNA-binding" evidence="4">
    <location>
        <begin position="311"/>
        <end position="400"/>
    </location>
</feature>
<keyword evidence="1 2" id="KW-0694">RNA-binding</keyword>
<dbReference type="EMBL" id="JBJXBP010000005">
    <property type="protein sequence ID" value="KAL3828670.1"/>
    <property type="molecule type" value="Genomic_DNA"/>
</dbReference>
<dbReference type="InterPro" id="IPR045180">
    <property type="entry name" value="La_dom_prot"/>
</dbReference>
<feature type="region of interest" description="Disordered" evidence="3">
    <location>
        <begin position="653"/>
        <end position="682"/>
    </location>
</feature>
<feature type="region of interest" description="Disordered" evidence="3">
    <location>
        <begin position="211"/>
        <end position="235"/>
    </location>
</feature>
<dbReference type="InterPro" id="IPR036388">
    <property type="entry name" value="WH-like_DNA-bd_sf"/>
</dbReference>
<dbReference type="SUPFAM" id="SSF46785">
    <property type="entry name" value="Winged helix' DNA-binding domain"/>
    <property type="match status" value="1"/>
</dbReference>
<sequence length="929" mass="103564">MGMGENVGGDDQLEKTNDIVVGDPPKSPWKTSVVASPLMADSESWPALSDVKQRPKSNGGVNHNSVKSPPPSANSKADGCGGGVPRTAPSPATLEQQKFHGHSNIKSPRKPYPAHQHKTAPKHGSNGIHSFPAPKHGPKGAHQFPAPMHGLNVFHSRVPTPPITAPGYACPYLPGPFPRADTQLRMSGSDVPAQAFVPSLNGGFQPSLRTDSHVHDSGSTGRGLNAKEQGGQMNPSWYNQRPVANNFHLQQTTGMRPFARPPTFGPTGYAGGPNIPGPPGAFYCLPAALPGSVRVPYPPFLVPHPGVPVPTSPIIALRTNIVKQIEYYFSDENLKNDHYLISLMDEQGWVPISIIADFKRVKRMNAEIPFILDALQTSETIEVQGELVRRRKEWSKWIPTSLINKSSFPLSSPVKNDNEITMDSTNGNSLPNDYFVDPLSLGENSVKESINNDTEQTRDKVMCIVESQKIASEKSNSSIGLDYQSDTMNSSTELNNASNYPALSHGADSVKPIVLESCENRKQVLSNLNDSFNEFSSTFMLDEELELEEKAIRNDHPSAVERVDDEDDEIIIDDQDVERLVIVTQNIRISDRRGEESKTISGELASAINDGLYFYEQELNSKRSHNRHNKPIIESKDEKSRCSADEAAIVSLGDPDHFTEGSSCVGPGNSNSRTKHNKCSSKQHSIYNQRLFPDNFRVHGSGRNSLSNICESPPSDAVGFFFGSTPPDSQGPRPLNLSSSPQSKFSGSSPPVGSVPKSFPPFQHPSHKLLEENGFKQQLYKKYHKRCLTERHKMGIGCSEEMNTLYRFWSFFLRNMFIPSMYNEFRKLALEDASASYNYGIECLFRFYSYGLEKKFRLDLYEDFEQLTLDFYERGNLYGLEKYWAFHHYRQGQDQKEALKKNTELDRLLKEKFRGLDDFRNANIEEVNH</sequence>
<dbReference type="InterPro" id="IPR006630">
    <property type="entry name" value="La_HTH"/>
</dbReference>
<dbReference type="GO" id="GO:0003723">
    <property type="term" value="F:RNA binding"/>
    <property type="evidence" value="ECO:0007669"/>
    <property type="project" value="UniProtKB-UniRule"/>
</dbReference>
<evidence type="ECO:0000259" key="4">
    <source>
        <dbReference type="PROSITE" id="PS50961"/>
    </source>
</evidence>
<dbReference type="PANTHER" id="PTHR22792:SF101">
    <property type="entry name" value="LA-RELATED PROTEIN 1A"/>
    <property type="match status" value="1"/>
</dbReference>
<feature type="compositionally biased region" description="Basic residues" evidence="3">
    <location>
        <begin position="99"/>
        <end position="109"/>
    </location>
</feature>
<evidence type="ECO:0000256" key="2">
    <source>
        <dbReference type="PROSITE-ProRule" id="PRU00332"/>
    </source>
</evidence>
<dbReference type="SMART" id="SM00684">
    <property type="entry name" value="DM15"/>
    <property type="match status" value="3"/>
</dbReference>
<protein>
    <recommendedName>
        <fullName evidence="4">HTH La-type RNA-binding domain-containing protein</fullName>
    </recommendedName>
</protein>
<dbReference type="InterPro" id="IPR006607">
    <property type="entry name" value="DM15"/>
</dbReference>